<evidence type="ECO:0000313" key="1">
    <source>
        <dbReference type="EMBL" id="GAA0170515.1"/>
    </source>
</evidence>
<organism evidence="1 2">
    <name type="scientific">Lithospermum erythrorhizon</name>
    <name type="common">Purple gromwell</name>
    <name type="synonym">Lithospermum officinale var. erythrorhizon</name>
    <dbReference type="NCBI Taxonomy" id="34254"/>
    <lineage>
        <taxon>Eukaryota</taxon>
        <taxon>Viridiplantae</taxon>
        <taxon>Streptophyta</taxon>
        <taxon>Embryophyta</taxon>
        <taxon>Tracheophyta</taxon>
        <taxon>Spermatophyta</taxon>
        <taxon>Magnoliopsida</taxon>
        <taxon>eudicotyledons</taxon>
        <taxon>Gunneridae</taxon>
        <taxon>Pentapetalae</taxon>
        <taxon>asterids</taxon>
        <taxon>lamiids</taxon>
        <taxon>Boraginales</taxon>
        <taxon>Boraginaceae</taxon>
        <taxon>Boraginoideae</taxon>
        <taxon>Lithospermeae</taxon>
        <taxon>Lithospermum</taxon>
    </lineage>
</organism>
<sequence>MHCGAYKFYRETTQFCCSSGEISLVEFVLPEYLVQLITSNDAKSKSFQNMIRTYNNHFAFTSIGMSCDEKYERRDHGIYTVKVQGQIHHYLDDLMPQQASKKLSGVQFYFYDPDHQVANRMMTLPRLDQYIVESLVELLKPNPYSELLRQASELDEIDQYHIVIRANPELDQRRYNMPTSTEVAGIWTEDENNDYSELWDIRVYSKAGRSYKVQYYYGCYDPLQYVLMFPNGETGWHGNIPRVGCSYRQKKKSVQSNYVKIEDLFYQLKV</sequence>
<dbReference type="PANTHER" id="PTHR45786:SF75">
    <property type="entry name" value="ATP-DEPENDENT DNA HELICASE"/>
    <property type="match status" value="1"/>
</dbReference>
<dbReference type="EMBL" id="BAABME010024589">
    <property type="protein sequence ID" value="GAA0170515.1"/>
    <property type="molecule type" value="Genomic_DNA"/>
</dbReference>
<dbReference type="AlphaFoldDB" id="A0AAV3R2G6"/>
<gene>
    <name evidence="1" type="ORF">LIER_40975</name>
</gene>
<protein>
    <submittedName>
        <fullName evidence="1">Uncharacterized protein</fullName>
    </submittedName>
</protein>
<accession>A0AAV3R2G6</accession>
<name>A0AAV3R2G6_LITER</name>
<evidence type="ECO:0000313" key="2">
    <source>
        <dbReference type="Proteomes" id="UP001454036"/>
    </source>
</evidence>
<keyword evidence="2" id="KW-1185">Reference proteome</keyword>
<dbReference type="Proteomes" id="UP001454036">
    <property type="component" value="Unassembled WGS sequence"/>
</dbReference>
<reference evidence="1 2" key="1">
    <citation type="submission" date="2024-01" db="EMBL/GenBank/DDBJ databases">
        <title>The complete chloroplast genome sequence of Lithospermum erythrorhizon: insights into the phylogenetic relationship among Boraginaceae species and the maternal lineages of purple gromwells.</title>
        <authorList>
            <person name="Okada T."/>
            <person name="Watanabe K."/>
        </authorList>
    </citation>
    <scope>NUCLEOTIDE SEQUENCE [LARGE SCALE GENOMIC DNA]</scope>
</reference>
<proteinExistence type="predicted"/>
<comment type="caution">
    <text evidence="1">The sequence shown here is derived from an EMBL/GenBank/DDBJ whole genome shotgun (WGS) entry which is preliminary data.</text>
</comment>
<dbReference type="PANTHER" id="PTHR45786">
    <property type="entry name" value="DNA BINDING PROTEIN-LIKE"/>
    <property type="match status" value="1"/>
</dbReference>